<dbReference type="AlphaFoldDB" id="A0A6P7H6E7"/>
<dbReference type="RefSeq" id="XP_028153288.1">
    <property type="nucleotide sequence ID" value="XM_028297487.1"/>
</dbReference>
<accession>A0A6P7H6E7</accession>
<evidence type="ECO:0000313" key="1">
    <source>
        <dbReference type="RefSeq" id="XP_028153288.1"/>
    </source>
</evidence>
<dbReference type="InParanoid" id="A0A6P7H6E7"/>
<name>A0A6P7H6E7_DIAVI</name>
<organism evidence="1">
    <name type="scientific">Diabrotica virgifera virgifera</name>
    <name type="common">western corn rootworm</name>
    <dbReference type="NCBI Taxonomy" id="50390"/>
    <lineage>
        <taxon>Eukaryota</taxon>
        <taxon>Metazoa</taxon>
        <taxon>Ecdysozoa</taxon>
        <taxon>Arthropoda</taxon>
        <taxon>Hexapoda</taxon>
        <taxon>Insecta</taxon>
        <taxon>Pterygota</taxon>
        <taxon>Neoptera</taxon>
        <taxon>Endopterygota</taxon>
        <taxon>Coleoptera</taxon>
        <taxon>Polyphaga</taxon>
        <taxon>Cucujiformia</taxon>
        <taxon>Chrysomeloidea</taxon>
        <taxon>Chrysomelidae</taxon>
        <taxon>Galerucinae</taxon>
        <taxon>Diabroticina</taxon>
        <taxon>Diabroticites</taxon>
        <taxon>Diabrotica</taxon>
    </lineage>
</organism>
<proteinExistence type="predicted"/>
<protein>
    <submittedName>
        <fullName evidence="1">Uncharacterized protein LOC114346736</fullName>
    </submittedName>
</protein>
<sequence length="148" mass="17089">MSEPGEEPEHGEEAQASQPQLYQLVNYAGNVHMPAFDNNKSTWKVYTQVFKNKMKVHNIDEDNWPQFLLTYVGFDIVSLLTELCFPEEVEDKTYGELVKMVQEYIEPDHSELAETYKFMLRVQKESESITEYVAALKALPLETSLFTG</sequence>
<gene>
    <name evidence="1" type="primary">LOC114346736</name>
</gene>
<reference evidence="1" key="1">
    <citation type="submission" date="2025-08" db="UniProtKB">
        <authorList>
            <consortium name="RefSeq"/>
        </authorList>
    </citation>
    <scope>IDENTIFICATION</scope>
    <source>
        <tissue evidence="1">Whole insect</tissue>
    </source>
</reference>